<evidence type="ECO:0000313" key="10">
    <source>
        <dbReference type="EMBL" id="KXF80727.1"/>
    </source>
</evidence>
<reference evidence="10 11" key="1">
    <citation type="submission" date="2015-11" db="EMBL/GenBank/DDBJ databases">
        <title>Genomic Taxonomy of the Vibrionaceae.</title>
        <authorList>
            <person name="Gomez-Gil B."/>
            <person name="Enciso-Ibarra J."/>
        </authorList>
    </citation>
    <scope>NUCLEOTIDE SEQUENCE [LARGE SCALE GENOMIC DNA]</scope>
    <source>
        <strain evidence="10 11">CAIM 912</strain>
    </source>
</reference>
<dbReference type="GO" id="GO:0042910">
    <property type="term" value="F:xenobiotic transmembrane transporter activity"/>
    <property type="evidence" value="ECO:0007669"/>
    <property type="project" value="InterPro"/>
</dbReference>
<name>A0A135I5Q0_9GAMM</name>
<dbReference type="NCBIfam" id="NF008314">
    <property type="entry name" value="PRK11102.1"/>
    <property type="match status" value="1"/>
</dbReference>
<dbReference type="PANTHER" id="PTHR23502:SF132">
    <property type="entry name" value="POLYAMINE TRANSPORTER 2-RELATED"/>
    <property type="match status" value="1"/>
</dbReference>
<dbReference type="OrthoDB" id="9814303at2"/>
<feature type="transmembrane region" description="Helical" evidence="8">
    <location>
        <begin position="141"/>
        <end position="165"/>
    </location>
</feature>
<feature type="domain" description="Major facilitator superfamily (MFS) profile" evidence="9">
    <location>
        <begin position="14"/>
        <end position="399"/>
    </location>
</feature>
<evidence type="ECO:0000256" key="8">
    <source>
        <dbReference type="RuleBase" id="RU365088"/>
    </source>
</evidence>
<evidence type="ECO:0000259" key="9">
    <source>
        <dbReference type="PROSITE" id="PS50850"/>
    </source>
</evidence>
<organism evidence="10 11">
    <name type="scientific">Enterovibrio coralii</name>
    <dbReference type="NCBI Taxonomy" id="294935"/>
    <lineage>
        <taxon>Bacteria</taxon>
        <taxon>Pseudomonadati</taxon>
        <taxon>Pseudomonadota</taxon>
        <taxon>Gammaproteobacteria</taxon>
        <taxon>Vibrionales</taxon>
        <taxon>Vibrionaceae</taxon>
        <taxon>Enterovibrio</taxon>
    </lineage>
</organism>
<gene>
    <name evidence="10" type="ORF">ATN88_08410</name>
</gene>
<evidence type="ECO:0000256" key="7">
    <source>
        <dbReference type="ARBA" id="ARBA00023136"/>
    </source>
</evidence>
<feature type="transmembrane region" description="Helical" evidence="8">
    <location>
        <begin position="259"/>
        <end position="278"/>
    </location>
</feature>
<dbReference type="NCBIfam" id="TIGR00710">
    <property type="entry name" value="efflux_Bcr_CflA"/>
    <property type="match status" value="1"/>
</dbReference>
<feature type="transmembrane region" description="Helical" evidence="8">
    <location>
        <begin position="83"/>
        <end position="102"/>
    </location>
</feature>
<dbReference type="PROSITE" id="PS50096">
    <property type="entry name" value="IQ"/>
    <property type="match status" value="1"/>
</dbReference>
<dbReference type="CDD" id="cd17320">
    <property type="entry name" value="MFS_MdfA_MDR_like"/>
    <property type="match status" value="1"/>
</dbReference>
<dbReference type="InterPro" id="IPR004812">
    <property type="entry name" value="Efflux_drug-R_Bcr/CmlA"/>
</dbReference>
<evidence type="ECO:0000256" key="1">
    <source>
        <dbReference type="ARBA" id="ARBA00004651"/>
    </source>
</evidence>
<sequence>MTTNAINPPAQQLTFLLILVLGAISALTPLAIDMYLPAMPEIARDLVATPGQVQTTLAAYTAGFAIGQLIHGPISDSYGRRPVLIVGTLLFLVGAVVSALASDIDTLTYVRAAQGFCGAAAAVVIQALVRDMFDREDFARTMSFITLVMTVAPLAAPMIGGYLAVWFGWRSIFWLLAGFAVLVTILIITLIPETLPVDRRPPLRIGATLRNYLKILRTRKSVGYIFASGFSFAGMFSFLTAGSFVYIDYYGVSVQNFGYLFGLNVVCLIFMTSFNGKFVRKLGSEKMLKIGLTIQLLAGIALIVGQVFELGLWGTVIPVVFFVGTISIVGSNSMACVLSSYPELAGTASSLAGTMRFGTGTLVGGIVASIPVQSAWPMTGAMAVCAILSALFYWGLAKK</sequence>
<proteinExistence type="inferred from homology"/>
<evidence type="ECO:0000256" key="5">
    <source>
        <dbReference type="ARBA" id="ARBA00022692"/>
    </source>
</evidence>
<evidence type="ECO:0000256" key="6">
    <source>
        <dbReference type="ARBA" id="ARBA00022989"/>
    </source>
</evidence>
<dbReference type="GO" id="GO:0015385">
    <property type="term" value="F:sodium:proton antiporter activity"/>
    <property type="evidence" value="ECO:0007669"/>
    <property type="project" value="TreeGrafter"/>
</dbReference>
<evidence type="ECO:0000313" key="11">
    <source>
        <dbReference type="Proteomes" id="UP000070529"/>
    </source>
</evidence>
<dbReference type="EMBL" id="LNTY01000050">
    <property type="protein sequence ID" value="KXF80727.1"/>
    <property type="molecule type" value="Genomic_DNA"/>
</dbReference>
<dbReference type="Proteomes" id="UP000070529">
    <property type="component" value="Unassembled WGS sequence"/>
</dbReference>
<keyword evidence="7 8" id="KW-0472">Membrane</keyword>
<dbReference type="Pfam" id="PF07690">
    <property type="entry name" value="MFS_1"/>
    <property type="match status" value="1"/>
</dbReference>
<dbReference type="GO" id="GO:1990961">
    <property type="term" value="P:xenobiotic detoxification by transmembrane export across the plasma membrane"/>
    <property type="evidence" value="ECO:0007669"/>
    <property type="project" value="InterPro"/>
</dbReference>
<dbReference type="FunFam" id="1.20.1720.10:FF:000005">
    <property type="entry name" value="Bcr/CflA family efflux transporter"/>
    <property type="match status" value="1"/>
</dbReference>
<feature type="transmembrane region" description="Helical" evidence="8">
    <location>
        <begin position="319"/>
        <end position="341"/>
    </location>
</feature>
<evidence type="ECO:0000256" key="3">
    <source>
        <dbReference type="ARBA" id="ARBA00022448"/>
    </source>
</evidence>
<feature type="transmembrane region" description="Helical" evidence="8">
    <location>
        <begin position="290"/>
        <end position="313"/>
    </location>
</feature>
<keyword evidence="6 8" id="KW-1133">Transmembrane helix</keyword>
<keyword evidence="11" id="KW-1185">Reference proteome</keyword>
<keyword evidence="5 8" id="KW-0812">Transmembrane</keyword>
<comment type="subcellular location">
    <subcellularLocation>
        <location evidence="8">Cell inner membrane</location>
        <topology evidence="8">Multi-pass membrane protein</topology>
    </subcellularLocation>
    <subcellularLocation>
        <location evidence="1">Cell membrane</location>
        <topology evidence="1">Multi-pass membrane protein</topology>
    </subcellularLocation>
</comment>
<feature type="transmembrane region" description="Helical" evidence="8">
    <location>
        <begin position="222"/>
        <end position="247"/>
    </location>
</feature>
<accession>A0A135I5Q0</accession>
<dbReference type="InterPro" id="IPR020846">
    <property type="entry name" value="MFS_dom"/>
</dbReference>
<dbReference type="RefSeq" id="WP_067419313.1">
    <property type="nucleotide sequence ID" value="NZ_LNTY01000050.1"/>
</dbReference>
<dbReference type="AlphaFoldDB" id="A0A135I5Q0"/>
<keyword evidence="3 8" id="KW-0813">Transport</keyword>
<evidence type="ECO:0000256" key="2">
    <source>
        <dbReference type="ARBA" id="ARBA00006236"/>
    </source>
</evidence>
<keyword evidence="8" id="KW-0997">Cell inner membrane</keyword>
<evidence type="ECO:0000256" key="4">
    <source>
        <dbReference type="ARBA" id="ARBA00022475"/>
    </source>
</evidence>
<feature type="transmembrane region" description="Helical" evidence="8">
    <location>
        <begin position="108"/>
        <end position="129"/>
    </location>
</feature>
<comment type="similarity">
    <text evidence="2 8">Belongs to the major facilitator superfamily. Bcr/CmlA family.</text>
</comment>
<comment type="caution">
    <text evidence="10">The sequence shown here is derived from an EMBL/GenBank/DDBJ whole genome shotgun (WGS) entry which is preliminary data.</text>
</comment>
<dbReference type="SUPFAM" id="SSF103473">
    <property type="entry name" value="MFS general substrate transporter"/>
    <property type="match status" value="1"/>
</dbReference>
<keyword evidence="4" id="KW-1003">Cell membrane</keyword>
<dbReference type="PANTHER" id="PTHR23502">
    <property type="entry name" value="MAJOR FACILITATOR SUPERFAMILY"/>
    <property type="match status" value="1"/>
</dbReference>
<feature type="transmembrane region" description="Helical" evidence="8">
    <location>
        <begin position="353"/>
        <end position="372"/>
    </location>
</feature>
<feature type="transmembrane region" description="Helical" evidence="8">
    <location>
        <begin position="52"/>
        <end position="71"/>
    </location>
</feature>
<dbReference type="InterPro" id="IPR011701">
    <property type="entry name" value="MFS"/>
</dbReference>
<dbReference type="PROSITE" id="PS50850">
    <property type="entry name" value="MFS"/>
    <property type="match status" value="1"/>
</dbReference>
<dbReference type="STRING" id="294935.ATN88_08410"/>
<feature type="transmembrane region" description="Helical" evidence="8">
    <location>
        <begin position="12"/>
        <end position="32"/>
    </location>
</feature>
<dbReference type="GO" id="GO:0005886">
    <property type="term" value="C:plasma membrane"/>
    <property type="evidence" value="ECO:0007669"/>
    <property type="project" value="UniProtKB-SubCell"/>
</dbReference>
<feature type="transmembrane region" description="Helical" evidence="8">
    <location>
        <begin position="171"/>
        <end position="191"/>
    </location>
</feature>
<protein>
    <recommendedName>
        <fullName evidence="8">Bcr/CflA family efflux transporter</fullName>
    </recommendedName>
</protein>
<dbReference type="Gene3D" id="1.20.1720.10">
    <property type="entry name" value="Multidrug resistance protein D"/>
    <property type="match status" value="1"/>
</dbReference>
<feature type="transmembrane region" description="Helical" evidence="8">
    <location>
        <begin position="378"/>
        <end position="396"/>
    </location>
</feature>
<dbReference type="InterPro" id="IPR036259">
    <property type="entry name" value="MFS_trans_sf"/>
</dbReference>